<dbReference type="GO" id="GO:0005576">
    <property type="term" value="C:extracellular region"/>
    <property type="evidence" value="ECO:0007669"/>
    <property type="project" value="UniProtKB-SubCell"/>
</dbReference>
<dbReference type="PRINTS" id="PR01901">
    <property type="entry name" value="WIFPROTEIN"/>
</dbReference>
<dbReference type="Pfam" id="PF12661">
    <property type="entry name" value="hEGF"/>
    <property type="match status" value="1"/>
</dbReference>
<proteinExistence type="evidence at transcript level"/>
<comment type="subcellular location">
    <subcellularLocation>
        <location evidence="2">Secreted</location>
    </subcellularLocation>
</comment>
<feature type="domain" description="WIF" evidence="14">
    <location>
        <begin position="1"/>
        <end position="127"/>
    </location>
</feature>
<keyword evidence="9" id="KW-0677">Repeat</keyword>
<dbReference type="PROSITE" id="PS01186">
    <property type="entry name" value="EGF_2"/>
    <property type="match status" value="2"/>
</dbReference>
<dbReference type="EMBL" id="GFAA01004227">
    <property type="protein sequence ID" value="JAT99207.1"/>
    <property type="molecule type" value="mRNA"/>
</dbReference>
<dbReference type="Gene3D" id="2.10.25.10">
    <property type="entry name" value="Laminin"/>
    <property type="match status" value="5"/>
</dbReference>
<keyword evidence="10 12" id="KW-1015">Disulfide bond</keyword>
<evidence type="ECO:0000256" key="2">
    <source>
        <dbReference type="ARBA" id="ARBA00004613"/>
    </source>
</evidence>
<name>A0A1E1XIP4_AMBSC</name>
<keyword evidence="11" id="KW-0325">Glycoprotein</keyword>
<evidence type="ECO:0000259" key="14">
    <source>
        <dbReference type="PROSITE" id="PS50814"/>
    </source>
</evidence>
<evidence type="ECO:0000256" key="4">
    <source>
        <dbReference type="ARBA" id="ARBA00022473"/>
    </source>
</evidence>
<organism evidence="15">
    <name type="scientific">Amblyomma sculptum</name>
    <name type="common">Tick</name>
    <dbReference type="NCBI Taxonomy" id="1581419"/>
    <lineage>
        <taxon>Eukaryota</taxon>
        <taxon>Metazoa</taxon>
        <taxon>Ecdysozoa</taxon>
        <taxon>Arthropoda</taxon>
        <taxon>Chelicerata</taxon>
        <taxon>Arachnida</taxon>
        <taxon>Acari</taxon>
        <taxon>Parasitiformes</taxon>
        <taxon>Ixodida</taxon>
        <taxon>Ixodoidea</taxon>
        <taxon>Ixodidae</taxon>
        <taxon>Amblyomminae</taxon>
        <taxon>Amblyomma</taxon>
    </lineage>
</organism>
<feature type="domain" description="EGF-like" evidence="13">
    <location>
        <begin position="271"/>
        <end position="302"/>
    </location>
</feature>
<evidence type="ECO:0000256" key="1">
    <source>
        <dbReference type="ARBA" id="ARBA00003309"/>
    </source>
</evidence>
<dbReference type="Pfam" id="PF00008">
    <property type="entry name" value="EGF"/>
    <property type="match status" value="1"/>
</dbReference>
<feature type="domain" description="EGF-like" evidence="13">
    <location>
        <begin position="230"/>
        <end position="261"/>
    </location>
</feature>
<feature type="domain" description="EGF-like" evidence="13">
    <location>
        <begin position="197"/>
        <end position="229"/>
    </location>
</feature>
<evidence type="ECO:0000256" key="7">
    <source>
        <dbReference type="ARBA" id="ARBA00022687"/>
    </source>
</evidence>
<comment type="function">
    <text evidence="1">Binds to WNT proteins and inhibits their activities. May be involved in mesoderm segmentation.</text>
</comment>
<sequence length="317" mass="35605">GFPMEIFAILDGVVLPYILDPNFEKYLPVIPSEVDSVNFTWKAGENKHYYYDFDLLESFDGSVLKDPLISIETKGKVPRKAKVFQVFLPCLGNVTGTASFGIGLRIQNERGRYLSGTPIRLRLQKQCADNRPDPECDRKCANGGRCNAEKICECPKRYMGRYCRTAALCYPQCMNGGTCVAPGKCDCAVGYQGPHCEGGICAEKCLNGGKCIQKDTCSCRRGYYGPRCEYSKCSIPCLNGGRCVGVNQCRCTRSFVGPQCAHRIDSIAGVHKEHCQRRCVHGVCIRHNRCLCDEGFYGRRCARRIPRRKERRKKQFV</sequence>
<keyword evidence="7" id="KW-0879">Wnt signaling pathway</keyword>
<dbReference type="SMART" id="SM00469">
    <property type="entry name" value="WIF"/>
    <property type="match status" value="1"/>
</dbReference>
<evidence type="ECO:0000256" key="12">
    <source>
        <dbReference type="PROSITE-ProRule" id="PRU00076"/>
    </source>
</evidence>
<dbReference type="SUPFAM" id="SSF57196">
    <property type="entry name" value="EGF/Laminin"/>
    <property type="match status" value="1"/>
</dbReference>
<feature type="disulfide bond" evidence="12">
    <location>
        <begin position="233"/>
        <end position="243"/>
    </location>
</feature>
<evidence type="ECO:0000256" key="11">
    <source>
        <dbReference type="ARBA" id="ARBA00023180"/>
    </source>
</evidence>
<feature type="disulfide bond" evidence="12">
    <location>
        <begin position="136"/>
        <end position="146"/>
    </location>
</feature>
<keyword evidence="6 12" id="KW-0245">EGF-like domain</keyword>
<dbReference type="PROSITE" id="PS50814">
    <property type="entry name" value="WIF"/>
    <property type="match status" value="1"/>
</dbReference>
<protein>
    <recommendedName>
        <fullName evidence="3">Wnt inhibitory factor 1</fullName>
    </recommendedName>
</protein>
<dbReference type="InterPro" id="IPR038677">
    <property type="entry name" value="WIF_sf"/>
</dbReference>
<dbReference type="InterPro" id="IPR000742">
    <property type="entry name" value="EGF"/>
</dbReference>
<feature type="domain" description="EGF-like" evidence="13">
    <location>
        <begin position="132"/>
        <end position="164"/>
    </location>
</feature>
<accession>A0A1E1XIP4</accession>
<feature type="disulfide bond" evidence="12">
    <location>
        <begin position="251"/>
        <end position="260"/>
    </location>
</feature>
<reference evidence="15" key="1">
    <citation type="submission" date="2016-09" db="EMBL/GenBank/DDBJ databases">
        <authorList>
            <person name="Capua I."/>
            <person name="De Benedictis P."/>
            <person name="Joannis T."/>
            <person name="Lombin L.H."/>
            <person name="Cattoli G."/>
        </authorList>
    </citation>
    <scope>NUCLEOTIDE SEQUENCE</scope>
</reference>
<dbReference type="PANTHER" id="PTHR14949">
    <property type="entry name" value="EGF-LIKE-DOMAIN, MULTIPLE 7, 8"/>
    <property type="match status" value="1"/>
</dbReference>
<feature type="disulfide bond" evidence="12">
    <location>
        <begin position="219"/>
        <end position="228"/>
    </location>
</feature>
<dbReference type="InterPro" id="IPR013309">
    <property type="entry name" value="Wnt-inh"/>
</dbReference>
<reference evidence="15" key="2">
    <citation type="journal article" date="2017" name="Front. Cell. Infect. Microbiol.">
        <title>Analysis of the Salivary Gland Transcriptome of Unfed and Partially Fed Amblyomma sculptum Ticks and Descriptive Proteome of the Saliva.</title>
        <authorList>
            <person name="Esteves E."/>
            <person name="Maruyama S.R."/>
            <person name="Kawahara R."/>
            <person name="Fujita A."/>
            <person name="Martins L.A."/>
            <person name="Righi A.A."/>
            <person name="Costa F.B."/>
            <person name="Palmisano G."/>
            <person name="Labruna M.B."/>
            <person name="Sa-Nunes A."/>
            <person name="Ribeiro J.M.C."/>
            <person name="Fogaca A.C."/>
        </authorList>
    </citation>
    <scope>NUCLEOTIDE SEQUENCE</scope>
</reference>
<dbReference type="AlphaFoldDB" id="A0A1E1XIP4"/>
<dbReference type="Pfam" id="PF02019">
    <property type="entry name" value="WIF"/>
    <property type="match status" value="1"/>
</dbReference>
<dbReference type="SMART" id="SM00181">
    <property type="entry name" value="EGF"/>
    <property type="match status" value="5"/>
</dbReference>
<evidence type="ECO:0000259" key="13">
    <source>
        <dbReference type="PROSITE" id="PS50026"/>
    </source>
</evidence>
<dbReference type="GO" id="GO:0005102">
    <property type="term" value="F:signaling receptor binding"/>
    <property type="evidence" value="ECO:0007669"/>
    <property type="project" value="TreeGrafter"/>
</dbReference>
<dbReference type="PANTHER" id="PTHR14949:SF32">
    <property type="entry name" value="WNT INHIBITORY FACTOR 1"/>
    <property type="match status" value="1"/>
</dbReference>
<evidence type="ECO:0000256" key="10">
    <source>
        <dbReference type="ARBA" id="ARBA00023157"/>
    </source>
</evidence>
<dbReference type="GO" id="GO:0016055">
    <property type="term" value="P:Wnt signaling pathway"/>
    <property type="evidence" value="ECO:0007669"/>
    <property type="project" value="UniProtKB-KW"/>
</dbReference>
<feature type="disulfide bond" evidence="12">
    <location>
        <begin position="292"/>
        <end position="301"/>
    </location>
</feature>
<feature type="disulfide bond" evidence="12">
    <location>
        <begin position="154"/>
        <end position="163"/>
    </location>
</feature>
<evidence type="ECO:0000313" key="15">
    <source>
        <dbReference type="EMBL" id="JAT99207.1"/>
    </source>
</evidence>
<feature type="disulfide bond" evidence="12">
    <location>
        <begin position="201"/>
        <end position="211"/>
    </location>
</feature>
<keyword evidence="5" id="KW-0964">Secreted</keyword>
<feature type="non-terminal residue" evidence="15">
    <location>
        <position position="1"/>
    </location>
</feature>
<evidence type="ECO:0000256" key="5">
    <source>
        <dbReference type="ARBA" id="ARBA00022525"/>
    </source>
</evidence>
<dbReference type="GO" id="GO:0009986">
    <property type="term" value="C:cell surface"/>
    <property type="evidence" value="ECO:0007669"/>
    <property type="project" value="TreeGrafter"/>
</dbReference>
<dbReference type="PROSITE" id="PS00022">
    <property type="entry name" value="EGF_1"/>
    <property type="match status" value="4"/>
</dbReference>
<keyword evidence="8" id="KW-0732">Signal</keyword>
<evidence type="ECO:0000256" key="6">
    <source>
        <dbReference type="ARBA" id="ARBA00022536"/>
    </source>
</evidence>
<dbReference type="PROSITE" id="PS50026">
    <property type="entry name" value="EGF_3"/>
    <property type="match status" value="4"/>
</dbReference>
<dbReference type="Gene3D" id="2.60.40.2170">
    <property type="entry name" value="Wnt, WIF domain"/>
    <property type="match status" value="1"/>
</dbReference>
<dbReference type="InterPro" id="IPR003306">
    <property type="entry name" value="WIF"/>
</dbReference>
<keyword evidence="4" id="KW-0217">Developmental protein</keyword>
<dbReference type="InterPro" id="IPR013032">
    <property type="entry name" value="EGF-like_CS"/>
</dbReference>
<dbReference type="InterPro" id="IPR050969">
    <property type="entry name" value="Dev_Signal_Modulators"/>
</dbReference>
<comment type="caution">
    <text evidence="12">Lacks conserved residue(s) required for the propagation of feature annotation.</text>
</comment>
<evidence type="ECO:0000256" key="3">
    <source>
        <dbReference type="ARBA" id="ARBA00013854"/>
    </source>
</evidence>
<evidence type="ECO:0000256" key="9">
    <source>
        <dbReference type="ARBA" id="ARBA00022737"/>
    </source>
</evidence>
<evidence type="ECO:0000256" key="8">
    <source>
        <dbReference type="ARBA" id="ARBA00022729"/>
    </source>
</evidence>